<dbReference type="EMBL" id="AP005801">
    <property type="protein sequence ID" value="BAD36390.1"/>
    <property type="molecule type" value="Genomic_DNA"/>
</dbReference>
<organism evidence="2 3">
    <name type="scientific">Oryza sativa subsp. japonica</name>
    <name type="common">Rice</name>
    <dbReference type="NCBI Taxonomy" id="39947"/>
    <lineage>
        <taxon>Eukaryota</taxon>
        <taxon>Viridiplantae</taxon>
        <taxon>Streptophyta</taxon>
        <taxon>Embryophyta</taxon>
        <taxon>Tracheophyta</taxon>
        <taxon>Spermatophyta</taxon>
        <taxon>Magnoliopsida</taxon>
        <taxon>Liliopsida</taxon>
        <taxon>Poales</taxon>
        <taxon>Poaceae</taxon>
        <taxon>BOP clade</taxon>
        <taxon>Oryzoideae</taxon>
        <taxon>Oryzeae</taxon>
        <taxon>Oryzinae</taxon>
        <taxon>Oryza</taxon>
        <taxon>Oryza sativa</taxon>
    </lineage>
</organism>
<feature type="compositionally biased region" description="Low complexity" evidence="1">
    <location>
        <begin position="50"/>
        <end position="73"/>
    </location>
</feature>
<evidence type="ECO:0000256" key="1">
    <source>
        <dbReference type="SAM" id="MobiDB-lite"/>
    </source>
</evidence>
<reference evidence="3" key="2">
    <citation type="journal article" date="2008" name="Nucleic Acids Res.">
        <title>The rice annotation project database (RAP-DB): 2008 update.</title>
        <authorList>
            <consortium name="The rice annotation project (RAP)"/>
        </authorList>
    </citation>
    <scope>GENOME REANNOTATION</scope>
    <source>
        <strain evidence="3">cv. Nipponbare</strain>
    </source>
</reference>
<feature type="region of interest" description="Disordered" evidence="1">
    <location>
        <begin position="1"/>
        <end position="98"/>
    </location>
</feature>
<accession>Q69LY6</accession>
<dbReference type="AlphaFoldDB" id="Q69LY6"/>
<protein>
    <submittedName>
        <fullName evidence="2">Uncharacterized protein</fullName>
    </submittedName>
</protein>
<gene>
    <name evidence="2" type="primary">OSJNBa0045M11.6</name>
</gene>
<reference evidence="3" key="1">
    <citation type="journal article" date="2005" name="Nature">
        <title>The map-based sequence of the rice genome.</title>
        <authorList>
            <consortium name="International rice genome sequencing project (IRGSP)"/>
            <person name="Matsumoto T."/>
            <person name="Wu J."/>
            <person name="Kanamori H."/>
            <person name="Katayose Y."/>
            <person name="Fujisawa M."/>
            <person name="Namiki N."/>
            <person name="Mizuno H."/>
            <person name="Yamamoto K."/>
            <person name="Antonio B.A."/>
            <person name="Baba T."/>
            <person name="Sakata K."/>
            <person name="Nagamura Y."/>
            <person name="Aoki H."/>
            <person name="Arikawa K."/>
            <person name="Arita K."/>
            <person name="Bito T."/>
            <person name="Chiden Y."/>
            <person name="Fujitsuka N."/>
            <person name="Fukunaka R."/>
            <person name="Hamada M."/>
            <person name="Harada C."/>
            <person name="Hayashi A."/>
            <person name="Hijishita S."/>
            <person name="Honda M."/>
            <person name="Hosokawa S."/>
            <person name="Ichikawa Y."/>
            <person name="Idonuma A."/>
            <person name="Iijima M."/>
            <person name="Ikeda M."/>
            <person name="Ikeno M."/>
            <person name="Ito K."/>
            <person name="Ito S."/>
            <person name="Ito T."/>
            <person name="Ito Y."/>
            <person name="Ito Y."/>
            <person name="Iwabuchi A."/>
            <person name="Kamiya K."/>
            <person name="Karasawa W."/>
            <person name="Kurita K."/>
            <person name="Katagiri S."/>
            <person name="Kikuta A."/>
            <person name="Kobayashi H."/>
            <person name="Kobayashi N."/>
            <person name="Machita K."/>
            <person name="Maehara T."/>
            <person name="Masukawa M."/>
            <person name="Mizubayashi T."/>
            <person name="Mukai Y."/>
            <person name="Nagasaki H."/>
            <person name="Nagata Y."/>
            <person name="Naito S."/>
            <person name="Nakashima M."/>
            <person name="Nakama Y."/>
            <person name="Nakamichi Y."/>
            <person name="Nakamura M."/>
            <person name="Meguro A."/>
            <person name="Negishi M."/>
            <person name="Ohta I."/>
            <person name="Ohta T."/>
            <person name="Okamoto M."/>
            <person name="Ono N."/>
            <person name="Saji S."/>
            <person name="Sakaguchi M."/>
            <person name="Sakai K."/>
            <person name="Shibata M."/>
            <person name="Shimokawa T."/>
            <person name="Song J."/>
            <person name="Takazaki Y."/>
            <person name="Terasawa K."/>
            <person name="Tsugane M."/>
            <person name="Tsuji K."/>
            <person name="Ueda S."/>
            <person name="Waki K."/>
            <person name="Yamagata H."/>
            <person name="Yamamoto M."/>
            <person name="Yamamoto S."/>
            <person name="Yamane H."/>
            <person name="Yoshiki S."/>
            <person name="Yoshihara R."/>
            <person name="Yukawa K."/>
            <person name="Zhong H."/>
            <person name="Yano M."/>
            <person name="Yuan Q."/>
            <person name="Ouyang S."/>
            <person name="Liu J."/>
            <person name="Jones K.M."/>
            <person name="Gansberger K."/>
            <person name="Moffat K."/>
            <person name="Hill J."/>
            <person name="Bera J."/>
            <person name="Fadrosh D."/>
            <person name="Jin S."/>
            <person name="Johri S."/>
            <person name="Kim M."/>
            <person name="Overton L."/>
            <person name="Reardon M."/>
            <person name="Tsitrin T."/>
            <person name="Vuong H."/>
            <person name="Weaver B."/>
            <person name="Ciecko A."/>
            <person name="Tallon L."/>
            <person name="Jackson J."/>
            <person name="Pai G."/>
            <person name="Aken S.V."/>
            <person name="Utterback T."/>
            <person name="Reidmuller S."/>
            <person name="Feldblyum T."/>
            <person name="Hsiao J."/>
            <person name="Zismann V."/>
            <person name="Iobst S."/>
            <person name="de Vazeille A.R."/>
            <person name="Buell C.R."/>
            <person name="Ying K."/>
            <person name="Li Y."/>
            <person name="Lu T."/>
            <person name="Huang Y."/>
            <person name="Zhao Q."/>
            <person name="Feng Q."/>
            <person name="Zhang L."/>
            <person name="Zhu J."/>
            <person name="Weng Q."/>
            <person name="Mu J."/>
            <person name="Lu Y."/>
            <person name="Fan D."/>
            <person name="Liu Y."/>
            <person name="Guan J."/>
            <person name="Zhang Y."/>
            <person name="Yu S."/>
            <person name="Liu X."/>
            <person name="Zhang Y."/>
            <person name="Hong G."/>
            <person name="Han B."/>
            <person name="Choisne N."/>
            <person name="Demange N."/>
            <person name="Orjeda G."/>
            <person name="Samain S."/>
            <person name="Cattolico L."/>
            <person name="Pelletier E."/>
            <person name="Couloux A."/>
            <person name="Segurens B."/>
            <person name="Wincker P."/>
            <person name="D'Hont A."/>
            <person name="Scarpelli C."/>
            <person name="Weissenbach J."/>
            <person name="Salanoubat M."/>
            <person name="Quetier F."/>
            <person name="Yu Y."/>
            <person name="Kim H.R."/>
            <person name="Rambo T."/>
            <person name="Currie J."/>
            <person name="Collura K."/>
            <person name="Luo M."/>
            <person name="Yang T."/>
            <person name="Ammiraju J.S.S."/>
            <person name="Engler F."/>
            <person name="Soderlund C."/>
            <person name="Wing R.A."/>
            <person name="Palmer L.E."/>
            <person name="de la Bastide M."/>
            <person name="Spiegel L."/>
            <person name="Nascimento L."/>
            <person name="Zutavern T."/>
            <person name="O'Shaughnessy A."/>
            <person name="Dike S."/>
            <person name="Dedhia N."/>
            <person name="Preston R."/>
            <person name="Balija V."/>
            <person name="McCombie W.R."/>
            <person name="Chow T."/>
            <person name="Chen H."/>
            <person name="Chung M."/>
            <person name="Chen C."/>
            <person name="Shaw J."/>
            <person name="Wu H."/>
            <person name="Hsiao K."/>
            <person name="Chao Y."/>
            <person name="Chu M."/>
            <person name="Cheng C."/>
            <person name="Hour A."/>
            <person name="Lee P."/>
            <person name="Lin S."/>
            <person name="Lin Y."/>
            <person name="Liou J."/>
            <person name="Liu S."/>
            <person name="Hsing Y."/>
            <person name="Raghuvanshi S."/>
            <person name="Mohanty A."/>
            <person name="Bharti A.K."/>
            <person name="Gaur A."/>
            <person name="Gupta V."/>
            <person name="Kumar D."/>
            <person name="Ravi V."/>
            <person name="Vij S."/>
            <person name="Kapur A."/>
            <person name="Khurana P."/>
            <person name="Khurana P."/>
            <person name="Khurana J.P."/>
            <person name="Tyagi A.K."/>
            <person name="Gaikwad K."/>
            <person name="Singh A."/>
            <person name="Dalal V."/>
            <person name="Srivastava S."/>
            <person name="Dixit A."/>
            <person name="Pal A.K."/>
            <person name="Ghazi I.A."/>
            <person name="Yadav M."/>
            <person name="Pandit A."/>
            <person name="Bhargava A."/>
            <person name="Sureshbabu K."/>
            <person name="Batra K."/>
            <person name="Sharma T.R."/>
            <person name="Mohapatra T."/>
            <person name="Singh N.K."/>
            <person name="Messing J."/>
            <person name="Nelson A.B."/>
            <person name="Fuks G."/>
            <person name="Kavchok S."/>
            <person name="Keizer G."/>
            <person name="Linton E."/>
            <person name="Llaca V."/>
            <person name="Song R."/>
            <person name="Tanyolac B."/>
            <person name="Young S."/>
            <person name="Ho-Il K."/>
            <person name="Hahn J.H."/>
            <person name="Sangsakoo G."/>
            <person name="Vanavichit A."/>
            <person name="de Mattos Luiz.A.T."/>
            <person name="Zimmer P.D."/>
            <person name="Malone G."/>
            <person name="Dellagostin O."/>
            <person name="de Oliveira A.C."/>
            <person name="Bevan M."/>
            <person name="Bancroft I."/>
            <person name="Minx P."/>
            <person name="Cordum H."/>
            <person name="Wilson R."/>
            <person name="Cheng Z."/>
            <person name="Jin W."/>
            <person name="Jiang J."/>
            <person name="Leong S.A."/>
            <person name="Iwama H."/>
            <person name="Gojobori T."/>
            <person name="Itoh T."/>
            <person name="Niimura Y."/>
            <person name="Fujii Y."/>
            <person name="Habara T."/>
            <person name="Sakai H."/>
            <person name="Sato Y."/>
            <person name="Wilson G."/>
            <person name="Kumar K."/>
            <person name="McCouch S."/>
            <person name="Juretic N."/>
            <person name="Hoen D."/>
            <person name="Wright S."/>
            <person name="Bruskiewich R."/>
            <person name="Bureau T."/>
            <person name="Miyao A."/>
            <person name="Hirochika H."/>
            <person name="Nishikawa T."/>
            <person name="Kadowaki K."/>
            <person name="Sugiura M."/>
            <person name="Burr B."/>
            <person name="Sasaki T."/>
        </authorList>
    </citation>
    <scope>NUCLEOTIDE SEQUENCE [LARGE SCALE GENOMIC DNA]</scope>
    <source>
        <strain evidence="3">cv. Nipponbare</strain>
    </source>
</reference>
<feature type="compositionally biased region" description="Low complexity" evidence="1">
    <location>
        <begin position="1"/>
        <end position="13"/>
    </location>
</feature>
<evidence type="ECO:0000313" key="2">
    <source>
        <dbReference type="EMBL" id="BAD36390.1"/>
    </source>
</evidence>
<dbReference type="Proteomes" id="UP000000763">
    <property type="component" value="Chromosome 9"/>
</dbReference>
<name>Q69LY6_ORYSJ</name>
<sequence>MELVASSLAAAAAPFLPTDLAKRHQSMPPPPSHRRMPPLSPPFQPDLAEARSLPAAAASPPAAASRCLLAPTPGREPRERERGTKSEREREESAVEEK</sequence>
<evidence type="ECO:0000313" key="3">
    <source>
        <dbReference type="Proteomes" id="UP000000763"/>
    </source>
</evidence>
<feature type="compositionally biased region" description="Basic and acidic residues" evidence="1">
    <location>
        <begin position="75"/>
        <end position="98"/>
    </location>
</feature>
<proteinExistence type="predicted"/>